<dbReference type="InterPro" id="IPR036291">
    <property type="entry name" value="NAD(P)-bd_dom_sf"/>
</dbReference>
<evidence type="ECO:0000256" key="2">
    <source>
        <dbReference type="ARBA" id="ARBA00022857"/>
    </source>
</evidence>
<evidence type="ECO:0000313" key="4">
    <source>
        <dbReference type="EMBL" id="EJU05877.1"/>
    </source>
</evidence>
<dbReference type="Proteomes" id="UP000030653">
    <property type="component" value="Unassembled WGS sequence"/>
</dbReference>
<dbReference type="PRINTS" id="PR00081">
    <property type="entry name" value="GDHRDH"/>
</dbReference>
<dbReference type="OrthoDB" id="9876299at2759"/>
<dbReference type="HOGENOM" id="CLU_010194_9_1_1"/>
<evidence type="ECO:0000256" key="3">
    <source>
        <dbReference type="ARBA" id="ARBA00023002"/>
    </source>
</evidence>
<dbReference type="Gene3D" id="3.40.50.720">
    <property type="entry name" value="NAD(P)-binding Rossmann-like Domain"/>
    <property type="match status" value="2"/>
</dbReference>
<keyword evidence="3" id="KW-0560">Oxidoreductase</keyword>
<dbReference type="SUPFAM" id="SSF51735">
    <property type="entry name" value="NAD(P)-binding Rossmann-fold domains"/>
    <property type="match status" value="1"/>
</dbReference>
<dbReference type="PANTHER" id="PTHR43544:SF7">
    <property type="entry name" value="NADB-LER2"/>
    <property type="match status" value="1"/>
</dbReference>
<evidence type="ECO:0000256" key="1">
    <source>
        <dbReference type="ARBA" id="ARBA00006484"/>
    </source>
</evidence>
<keyword evidence="5" id="KW-1185">Reference proteome</keyword>
<dbReference type="GO" id="GO:0005737">
    <property type="term" value="C:cytoplasm"/>
    <property type="evidence" value="ECO:0007669"/>
    <property type="project" value="TreeGrafter"/>
</dbReference>
<evidence type="ECO:0000313" key="5">
    <source>
        <dbReference type="Proteomes" id="UP000030653"/>
    </source>
</evidence>
<reference evidence="4 5" key="1">
    <citation type="journal article" date="2012" name="Science">
        <title>The Paleozoic origin of enzymatic lignin decomposition reconstructed from 31 fungal genomes.</title>
        <authorList>
            <person name="Floudas D."/>
            <person name="Binder M."/>
            <person name="Riley R."/>
            <person name="Barry K."/>
            <person name="Blanchette R.A."/>
            <person name="Henrissat B."/>
            <person name="Martinez A.T."/>
            <person name="Otillar R."/>
            <person name="Spatafora J.W."/>
            <person name="Yadav J.S."/>
            <person name="Aerts A."/>
            <person name="Benoit I."/>
            <person name="Boyd A."/>
            <person name="Carlson A."/>
            <person name="Copeland A."/>
            <person name="Coutinho P.M."/>
            <person name="de Vries R.P."/>
            <person name="Ferreira P."/>
            <person name="Findley K."/>
            <person name="Foster B."/>
            <person name="Gaskell J."/>
            <person name="Glotzer D."/>
            <person name="Gorecki P."/>
            <person name="Heitman J."/>
            <person name="Hesse C."/>
            <person name="Hori C."/>
            <person name="Igarashi K."/>
            <person name="Jurgens J.A."/>
            <person name="Kallen N."/>
            <person name="Kersten P."/>
            <person name="Kohler A."/>
            <person name="Kuees U."/>
            <person name="Kumar T.K.A."/>
            <person name="Kuo A."/>
            <person name="LaButti K."/>
            <person name="Larrondo L.F."/>
            <person name="Lindquist E."/>
            <person name="Ling A."/>
            <person name="Lombard V."/>
            <person name="Lucas S."/>
            <person name="Lundell T."/>
            <person name="Martin R."/>
            <person name="McLaughlin D.J."/>
            <person name="Morgenstern I."/>
            <person name="Morin E."/>
            <person name="Murat C."/>
            <person name="Nagy L.G."/>
            <person name="Nolan M."/>
            <person name="Ohm R.A."/>
            <person name="Patyshakuliyeva A."/>
            <person name="Rokas A."/>
            <person name="Ruiz-Duenas F.J."/>
            <person name="Sabat G."/>
            <person name="Salamov A."/>
            <person name="Samejima M."/>
            <person name="Schmutz J."/>
            <person name="Slot J.C."/>
            <person name="St John F."/>
            <person name="Stenlid J."/>
            <person name="Sun H."/>
            <person name="Sun S."/>
            <person name="Syed K."/>
            <person name="Tsang A."/>
            <person name="Wiebenga A."/>
            <person name="Young D."/>
            <person name="Pisabarro A."/>
            <person name="Eastwood D.C."/>
            <person name="Martin F."/>
            <person name="Cullen D."/>
            <person name="Grigoriev I.V."/>
            <person name="Hibbett D.S."/>
        </authorList>
    </citation>
    <scope>NUCLEOTIDE SEQUENCE [LARGE SCALE GENOMIC DNA]</scope>
    <source>
        <strain evidence="4 5">DJM-731 SS1</strain>
    </source>
</reference>
<dbReference type="InterPro" id="IPR051468">
    <property type="entry name" value="Fungal_SecMetab_SDRs"/>
</dbReference>
<dbReference type="AlphaFoldDB" id="M5GF09"/>
<keyword evidence="2" id="KW-0521">NADP</keyword>
<dbReference type="InterPro" id="IPR002347">
    <property type="entry name" value="SDR_fam"/>
</dbReference>
<dbReference type="GeneID" id="63682977"/>
<dbReference type="OMA" id="MANTTYL"/>
<dbReference type="RefSeq" id="XP_040632771.1">
    <property type="nucleotide sequence ID" value="XM_040767915.1"/>
</dbReference>
<comment type="similarity">
    <text evidence="1">Belongs to the short-chain dehydrogenases/reductases (SDR) family.</text>
</comment>
<gene>
    <name evidence="4" type="ORF">DACRYDRAFT_104367</name>
</gene>
<protein>
    <submittedName>
        <fullName evidence="4">NADP-binding protein</fullName>
    </submittedName>
</protein>
<organism evidence="4 5">
    <name type="scientific">Dacryopinax primogenitus (strain DJM 731)</name>
    <name type="common">Brown rot fungus</name>
    <dbReference type="NCBI Taxonomy" id="1858805"/>
    <lineage>
        <taxon>Eukaryota</taxon>
        <taxon>Fungi</taxon>
        <taxon>Dikarya</taxon>
        <taxon>Basidiomycota</taxon>
        <taxon>Agaricomycotina</taxon>
        <taxon>Dacrymycetes</taxon>
        <taxon>Dacrymycetales</taxon>
        <taxon>Dacrymycetaceae</taxon>
        <taxon>Dacryopinax</taxon>
    </lineage>
</organism>
<dbReference type="Pfam" id="PF00106">
    <property type="entry name" value="adh_short"/>
    <property type="match status" value="1"/>
</dbReference>
<sequence length="200" mass="21129">MSPTIYLVSGSNRGIGLGPVTQLAARPDTIVFAGVRDPGKATSLQALAAQHPKTFYVIPLISADEANNANAISQIQSITGRLDVVALEHQRVNYIGPLVLFKAAWPLLEKGEHPKFGIISSLAGSIAVGAGLDSGLLAYGASKAAVNYLAGKIWQEHKNLVVVPINPGGVATDSSLCPEERSTYGVHVAYHYRGERDGYP</sequence>
<name>M5GF09_DACPD</name>
<proteinExistence type="inferred from homology"/>
<dbReference type="PANTHER" id="PTHR43544">
    <property type="entry name" value="SHORT-CHAIN DEHYDROGENASE/REDUCTASE"/>
    <property type="match status" value="1"/>
</dbReference>
<dbReference type="GO" id="GO:0016491">
    <property type="term" value="F:oxidoreductase activity"/>
    <property type="evidence" value="ECO:0007669"/>
    <property type="project" value="UniProtKB-KW"/>
</dbReference>
<accession>M5GF09</accession>
<dbReference type="EMBL" id="JH795856">
    <property type="protein sequence ID" value="EJU05877.1"/>
    <property type="molecule type" value="Genomic_DNA"/>
</dbReference>